<dbReference type="GO" id="GO:0043325">
    <property type="term" value="F:phosphatidylinositol-3,4-bisphosphate binding"/>
    <property type="evidence" value="ECO:0007669"/>
    <property type="project" value="TreeGrafter"/>
</dbReference>
<dbReference type="PANTHER" id="PTHR46607:SF1">
    <property type="entry name" value="SEC14 DOMAIN AND SPECTRIN REPEAT-CONTAINING PROTEIN 1"/>
    <property type="match status" value="1"/>
</dbReference>
<feature type="non-terminal residue" evidence="2">
    <location>
        <position position="1"/>
    </location>
</feature>
<feature type="non-terminal residue" evidence="2">
    <location>
        <position position="699"/>
    </location>
</feature>
<organism evidence="2">
    <name type="scientific">Amblyomma sculptum</name>
    <name type="common">Tick</name>
    <dbReference type="NCBI Taxonomy" id="1581419"/>
    <lineage>
        <taxon>Eukaryota</taxon>
        <taxon>Metazoa</taxon>
        <taxon>Ecdysozoa</taxon>
        <taxon>Arthropoda</taxon>
        <taxon>Chelicerata</taxon>
        <taxon>Arachnida</taxon>
        <taxon>Acari</taxon>
        <taxon>Parasitiformes</taxon>
        <taxon>Ixodida</taxon>
        <taxon>Ixodoidea</taxon>
        <taxon>Ixodidae</taxon>
        <taxon>Amblyomminae</taxon>
        <taxon>Amblyomma</taxon>
    </lineage>
</organism>
<dbReference type="GO" id="GO:0080025">
    <property type="term" value="F:phosphatidylinositol-3,5-bisphosphate binding"/>
    <property type="evidence" value="ECO:0007669"/>
    <property type="project" value="TreeGrafter"/>
</dbReference>
<dbReference type="AlphaFoldDB" id="A0A1E1XTL5"/>
<proteinExistence type="evidence at transcript level"/>
<feature type="region of interest" description="Disordered" evidence="1">
    <location>
        <begin position="472"/>
        <end position="491"/>
    </location>
</feature>
<evidence type="ECO:0000256" key="1">
    <source>
        <dbReference type="SAM" id="MobiDB-lite"/>
    </source>
</evidence>
<dbReference type="PANTHER" id="PTHR46607">
    <property type="entry name" value="SEC14 DOMAIN AND SPECTRIN REPEAT-CONTAINING PROTEIN 1"/>
    <property type="match status" value="1"/>
</dbReference>
<sequence>EAADIVEVLKKRLAFLSGGVDKNGYTLLCVPAPCDDFMVQDFRETLLYLGGLMEEDDSKVTVVVQGDCAWGNKLEGVKTALQEVLGSRLNAVLIHHPQKSWDSRSSFREKHSSTLKNVTQTKLFKLVSPLQLTPEFGGTLQYDHLDWLSRQLAVEKYVKEVQLLVKHTDGALSACRGQLGGAGPPRIPLEIGPTMVEVIARTIHSGQRLLDSLQVDGEFGFKSHCGQRMAKERASAYRKVKTALDTALELQQSFQEEWSKELEVLKSAQLLKGFFSEVDSLIDWTTNEQSNLKHSQEYFDLERANATAMEIFARYSKLRQWSASLCKELPSEADTICAAMNRLDLACEGLTSQFRGRSRTEGLSPTLDRDSQQGGSQGLSPTLDHKFQQAGTRVLSPTMDHEYHQARTRVLSPTLDHEYHQARTQGLSPTLDHKFQQAGTRVLSPTLDHEYHQARTQGLSPTLDHKFQQAGTQGLSPTMDHKSQQAGTQGLSPTLDHELQQFLELVSTTESRLKASCDDPITTTVQVDKLLTELQETELMIDSQLQALRNTFDSHGENTDGEVFWLVREQVMHVKGLLATRKQALIQAGQFLCCEENALQLVKWLDKLTIRLQPKFGQNGYSLTVAEHNRMDELARGTYSYGLRLLDDAVKLRKQVCAATTPSTRAADALFDAWMNYVSISKSLRPQRSGSTLSRPRFR</sequence>
<protein>
    <submittedName>
        <fullName evidence="2">Putative sec14 and spectrin 1 strongylocentrotus purpuratus</fullName>
    </submittedName>
</protein>
<dbReference type="GO" id="GO:0010314">
    <property type="term" value="F:phosphatidylinositol-5-phosphate binding"/>
    <property type="evidence" value="ECO:0007669"/>
    <property type="project" value="TreeGrafter"/>
</dbReference>
<dbReference type="GO" id="GO:0070273">
    <property type="term" value="F:phosphatidylinositol-4-phosphate binding"/>
    <property type="evidence" value="ECO:0007669"/>
    <property type="project" value="TreeGrafter"/>
</dbReference>
<reference evidence="2" key="1">
    <citation type="submission" date="2016-09" db="EMBL/GenBank/DDBJ databases">
        <authorList>
            <person name="Capua I."/>
            <person name="De Benedictis P."/>
            <person name="Joannis T."/>
            <person name="Lombin L.H."/>
            <person name="Cattoli G."/>
        </authorList>
    </citation>
    <scope>NUCLEOTIDE SEQUENCE</scope>
</reference>
<dbReference type="SUPFAM" id="SSF46966">
    <property type="entry name" value="Spectrin repeat"/>
    <property type="match status" value="1"/>
</dbReference>
<feature type="region of interest" description="Disordered" evidence="1">
    <location>
        <begin position="356"/>
        <end position="383"/>
    </location>
</feature>
<evidence type="ECO:0000313" key="2">
    <source>
        <dbReference type="EMBL" id="JAU02447.1"/>
    </source>
</evidence>
<name>A0A1E1XTL5_AMBSC</name>
<accession>A0A1E1XTL5</accession>
<dbReference type="EMBL" id="GFAA01000988">
    <property type="protein sequence ID" value="JAU02447.1"/>
    <property type="molecule type" value="mRNA"/>
</dbReference>
<dbReference type="GO" id="GO:0005546">
    <property type="term" value="F:phosphatidylinositol-4,5-bisphosphate binding"/>
    <property type="evidence" value="ECO:0007669"/>
    <property type="project" value="TreeGrafter"/>
</dbReference>
<dbReference type="GO" id="GO:0032266">
    <property type="term" value="F:phosphatidylinositol-3-phosphate binding"/>
    <property type="evidence" value="ECO:0007669"/>
    <property type="project" value="TreeGrafter"/>
</dbReference>
<reference evidence="2" key="2">
    <citation type="journal article" date="2017" name="Front. Cell. Infect. Microbiol.">
        <title>Analysis of the Salivary Gland Transcriptome of Unfed and Partially Fed Amblyomma sculptum Ticks and Descriptive Proteome of the Saliva.</title>
        <authorList>
            <person name="Esteves E."/>
            <person name="Maruyama S.R."/>
            <person name="Kawahara R."/>
            <person name="Fujita A."/>
            <person name="Martins L.A."/>
            <person name="Righi A.A."/>
            <person name="Costa F.B."/>
            <person name="Palmisano G."/>
            <person name="Labruna M.B."/>
            <person name="Sa-Nunes A."/>
            <person name="Ribeiro J.M.C."/>
            <person name="Fogaca A.C."/>
        </authorList>
    </citation>
    <scope>NUCLEOTIDE SEQUENCE</scope>
</reference>